<feature type="transmembrane region" description="Helical" evidence="1">
    <location>
        <begin position="28"/>
        <end position="46"/>
    </location>
</feature>
<name>A0A562TS08_9SPHI</name>
<accession>A0A562TS08</accession>
<evidence type="ECO:0000256" key="1">
    <source>
        <dbReference type="SAM" id="Phobius"/>
    </source>
</evidence>
<proteinExistence type="predicted"/>
<dbReference type="Proteomes" id="UP000317010">
    <property type="component" value="Unassembled WGS sequence"/>
</dbReference>
<dbReference type="GO" id="GO:0055085">
    <property type="term" value="P:transmembrane transport"/>
    <property type="evidence" value="ECO:0007669"/>
    <property type="project" value="InterPro"/>
</dbReference>
<reference evidence="2 3" key="1">
    <citation type="submission" date="2019-07" db="EMBL/GenBank/DDBJ databases">
        <title>Genomic Encyclopedia of Archaeal and Bacterial Type Strains, Phase II (KMG-II): from individual species to whole genera.</title>
        <authorList>
            <person name="Goeker M."/>
        </authorList>
    </citation>
    <scope>NUCLEOTIDE SEQUENCE [LARGE SCALE GENOMIC DNA]</scope>
    <source>
        <strain evidence="2 3">ATCC BAA-1854</strain>
    </source>
</reference>
<keyword evidence="1" id="KW-0472">Membrane</keyword>
<sequence>MSTSVNENISGFEKVSNTITTYSGSSPVFIAAVALILIWGISGPIFHYSNTWLLIVNTGTSIITFLMVFLIQKSQNKESIAVQLKLNELIAANNNASNRLLNIQDLSEEQLNTLYEHYRTLVELTQKAKSNTQSHSVEDAIESTEEAMKDDLLKHDKN</sequence>
<gene>
    <name evidence="2" type="ORF">JN11_04066</name>
</gene>
<dbReference type="Pfam" id="PF04120">
    <property type="entry name" value="Iron_permease"/>
    <property type="match status" value="1"/>
</dbReference>
<keyword evidence="1" id="KW-1133">Transmembrane helix</keyword>
<comment type="caution">
    <text evidence="2">The sequence shown here is derived from an EMBL/GenBank/DDBJ whole genome shotgun (WGS) entry which is preliminary data.</text>
</comment>
<dbReference type="AlphaFoldDB" id="A0A562TS08"/>
<evidence type="ECO:0000313" key="3">
    <source>
        <dbReference type="Proteomes" id="UP000317010"/>
    </source>
</evidence>
<protein>
    <submittedName>
        <fullName evidence="2">Low affinity Fe/Cu permease</fullName>
    </submittedName>
</protein>
<evidence type="ECO:0000313" key="2">
    <source>
        <dbReference type="EMBL" id="TWI96332.1"/>
    </source>
</evidence>
<dbReference type="EMBL" id="VLLI01000013">
    <property type="protein sequence ID" value="TWI96332.1"/>
    <property type="molecule type" value="Genomic_DNA"/>
</dbReference>
<dbReference type="RefSeq" id="WP_144915436.1">
    <property type="nucleotide sequence ID" value="NZ_VLLI01000013.1"/>
</dbReference>
<keyword evidence="3" id="KW-1185">Reference proteome</keyword>
<keyword evidence="1" id="KW-0812">Transmembrane</keyword>
<dbReference type="InterPro" id="IPR007251">
    <property type="entry name" value="Iron_permease_Fet4"/>
</dbReference>
<organism evidence="2 3">
    <name type="scientific">Mucilaginibacter frigoritolerans</name>
    <dbReference type="NCBI Taxonomy" id="652788"/>
    <lineage>
        <taxon>Bacteria</taxon>
        <taxon>Pseudomonadati</taxon>
        <taxon>Bacteroidota</taxon>
        <taxon>Sphingobacteriia</taxon>
        <taxon>Sphingobacteriales</taxon>
        <taxon>Sphingobacteriaceae</taxon>
        <taxon>Mucilaginibacter</taxon>
    </lineage>
</organism>
<dbReference type="OrthoDB" id="119761at2"/>
<feature type="transmembrane region" description="Helical" evidence="1">
    <location>
        <begin position="52"/>
        <end position="71"/>
    </location>
</feature>